<reference evidence="1 2" key="1">
    <citation type="journal article" date="2023" name="Microbiol. Spectr.">
        <title>Symbiosis of Carpenter Bees with Uncharacterized Lactic Acid Bacteria Showing NAD Auxotrophy.</title>
        <authorList>
            <person name="Kawasaki S."/>
            <person name="Ozawa K."/>
            <person name="Mori T."/>
            <person name="Yamamoto A."/>
            <person name="Ito M."/>
            <person name="Ohkuma M."/>
            <person name="Sakamoto M."/>
            <person name="Matsutani M."/>
        </authorList>
    </citation>
    <scope>NUCLEOTIDE SEQUENCE [LARGE SCALE GENOMIC DNA]</scope>
    <source>
        <strain evidence="1 2">XA3</strain>
    </source>
</reference>
<dbReference type="Proteomes" id="UP001321861">
    <property type="component" value="Chromosome"/>
</dbReference>
<protein>
    <submittedName>
        <fullName evidence="1">Uncharacterized protein</fullName>
    </submittedName>
</protein>
<proteinExistence type="predicted"/>
<gene>
    <name evidence="1" type="ORF">XA3_16550</name>
</gene>
<dbReference type="AlphaFoldDB" id="A0AAU9D5W3"/>
<sequence length="50" mass="5950">MEKDRTLEYRTAENNPWLNGEFADIDFEKYLAEVGNYGFEKPRGKEIINH</sequence>
<accession>A0AAU9D5W3</accession>
<name>A0AAU9D5W3_9LACO</name>
<dbReference type="RefSeq" id="WP_317635020.1">
    <property type="nucleotide sequence ID" value="NZ_AP026802.1"/>
</dbReference>
<evidence type="ECO:0000313" key="2">
    <source>
        <dbReference type="Proteomes" id="UP001321861"/>
    </source>
</evidence>
<organism evidence="1 2">
    <name type="scientific">Xylocopilactobacillus apicola</name>
    <dbReference type="NCBI Taxonomy" id="2932184"/>
    <lineage>
        <taxon>Bacteria</taxon>
        <taxon>Bacillati</taxon>
        <taxon>Bacillota</taxon>
        <taxon>Bacilli</taxon>
        <taxon>Lactobacillales</taxon>
        <taxon>Lactobacillaceae</taxon>
        <taxon>Xylocopilactobacillus</taxon>
    </lineage>
</organism>
<dbReference type="EMBL" id="AP026802">
    <property type="protein sequence ID" value="BDR59214.1"/>
    <property type="molecule type" value="Genomic_DNA"/>
</dbReference>
<evidence type="ECO:0000313" key="1">
    <source>
        <dbReference type="EMBL" id="BDR59214.1"/>
    </source>
</evidence>
<dbReference type="KEGG" id="xap:XA3_16550"/>
<keyword evidence="2" id="KW-1185">Reference proteome</keyword>